<gene>
    <name evidence="1" type="ORF">Esi_0035_0108</name>
</gene>
<dbReference type="InterPro" id="IPR029069">
    <property type="entry name" value="HotDog_dom_sf"/>
</dbReference>
<evidence type="ECO:0000313" key="1">
    <source>
        <dbReference type="EMBL" id="CBJ26601.1"/>
    </source>
</evidence>
<protein>
    <recommendedName>
        <fullName evidence="3">Thioesterase domain-containing protein</fullName>
    </recommendedName>
</protein>
<dbReference type="Proteomes" id="UP000002630">
    <property type="component" value="Linkage Group LG33"/>
</dbReference>
<dbReference type="EMBL" id="FN648542">
    <property type="protein sequence ID" value="CBJ26601.1"/>
    <property type="molecule type" value="Genomic_DNA"/>
</dbReference>
<dbReference type="AlphaFoldDB" id="D7FYV9"/>
<proteinExistence type="predicted"/>
<organism evidence="1 2">
    <name type="scientific">Ectocarpus siliculosus</name>
    <name type="common">Brown alga</name>
    <name type="synonym">Conferva siliculosa</name>
    <dbReference type="NCBI Taxonomy" id="2880"/>
    <lineage>
        <taxon>Eukaryota</taxon>
        <taxon>Sar</taxon>
        <taxon>Stramenopiles</taxon>
        <taxon>Ochrophyta</taxon>
        <taxon>PX clade</taxon>
        <taxon>Phaeophyceae</taxon>
        <taxon>Ectocarpales</taxon>
        <taxon>Ectocarpaceae</taxon>
        <taxon>Ectocarpus</taxon>
    </lineage>
</organism>
<dbReference type="Gene3D" id="3.10.129.10">
    <property type="entry name" value="Hotdog Thioesterase"/>
    <property type="match status" value="2"/>
</dbReference>
<evidence type="ECO:0000313" key="2">
    <source>
        <dbReference type="Proteomes" id="UP000002630"/>
    </source>
</evidence>
<reference evidence="1 2" key="1">
    <citation type="journal article" date="2010" name="Nature">
        <title>The Ectocarpus genome and the independent evolution of multicellularity in brown algae.</title>
        <authorList>
            <person name="Cock J.M."/>
            <person name="Sterck L."/>
            <person name="Rouze P."/>
            <person name="Scornet D."/>
            <person name="Allen A.E."/>
            <person name="Amoutzias G."/>
            <person name="Anthouard V."/>
            <person name="Artiguenave F."/>
            <person name="Aury J.M."/>
            <person name="Badger J.H."/>
            <person name="Beszteri B."/>
            <person name="Billiau K."/>
            <person name="Bonnet E."/>
            <person name="Bothwell J.H."/>
            <person name="Bowler C."/>
            <person name="Boyen C."/>
            <person name="Brownlee C."/>
            <person name="Carrano C.J."/>
            <person name="Charrier B."/>
            <person name="Cho G.Y."/>
            <person name="Coelho S.M."/>
            <person name="Collen J."/>
            <person name="Corre E."/>
            <person name="Da Silva C."/>
            <person name="Delage L."/>
            <person name="Delaroque N."/>
            <person name="Dittami S.M."/>
            <person name="Doulbeau S."/>
            <person name="Elias M."/>
            <person name="Farnham G."/>
            <person name="Gachon C.M."/>
            <person name="Gschloessl B."/>
            <person name="Heesch S."/>
            <person name="Jabbari K."/>
            <person name="Jubin C."/>
            <person name="Kawai H."/>
            <person name="Kimura K."/>
            <person name="Kloareg B."/>
            <person name="Kupper F.C."/>
            <person name="Lang D."/>
            <person name="Le Bail A."/>
            <person name="Leblanc C."/>
            <person name="Lerouge P."/>
            <person name="Lohr M."/>
            <person name="Lopez P.J."/>
            <person name="Martens C."/>
            <person name="Maumus F."/>
            <person name="Michel G."/>
            <person name="Miranda-Saavedra D."/>
            <person name="Morales J."/>
            <person name="Moreau H."/>
            <person name="Motomura T."/>
            <person name="Nagasato C."/>
            <person name="Napoli C.A."/>
            <person name="Nelson D.R."/>
            <person name="Nyvall-Collen P."/>
            <person name="Peters A.F."/>
            <person name="Pommier C."/>
            <person name="Potin P."/>
            <person name="Poulain J."/>
            <person name="Quesneville H."/>
            <person name="Read B."/>
            <person name="Rensing S.A."/>
            <person name="Ritter A."/>
            <person name="Rousvoal S."/>
            <person name="Samanta M."/>
            <person name="Samson G."/>
            <person name="Schroeder D.C."/>
            <person name="Segurens B."/>
            <person name="Strittmatter M."/>
            <person name="Tonon T."/>
            <person name="Tregear J.W."/>
            <person name="Valentin K."/>
            <person name="von Dassow P."/>
            <person name="Yamagishi T."/>
            <person name="Van de Peer Y."/>
            <person name="Wincker P."/>
        </authorList>
    </citation>
    <scope>NUCLEOTIDE SEQUENCE [LARGE SCALE GENOMIC DNA]</scope>
    <source>
        <strain evidence="2">Ec32 / CCAP1310/4</strain>
    </source>
</reference>
<dbReference type="SUPFAM" id="SSF54637">
    <property type="entry name" value="Thioesterase/thiol ester dehydrase-isomerase"/>
    <property type="match status" value="2"/>
</dbReference>
<dbReference type="OrthoDB" id="10339070at2759"/>
<evidence type="ECO:0008006" key="3">
    <source>
        <dbReference type="Google" id="ProtNLM"/>
    </source>
</evidence>
<name>D7FYV9_ECTSI</name>
<keyword evidence="2" id="KW-1185">Reference proteome</keyword>
<dbReference type="InParanoid" id="D7FYV9"/>
<dbReference type="eggNOG" id="ENOG502SZTY">
    <property type="taxonomic scope" value="Eukaryota"/>
</dbReference>
<dbReference type="EMBL" id="FN649758">
    <property type="protein sequence ID" value="CBJ26601.1"/>
    <property type="molecule type" value="Genomic_DNA"/>
</dbReference>
<sequence length="254" mass="27674">MFHPVAPGERVTFKSRGLKMGARLGYGEASMYREDGKLAARGRHVKHLPMGRAWDLSTNPFVFPYARKMSERQHAQWLRDPERSKGIPTGEHLLDMFKLEQFERVGGGGDEAYFGVATSSDPQVEEQAGDDEGGFRSAEAECLVTRRMCNYMPGTMHGGAIAVAAEEIARRCPPAPFPMDAVPIPGNPRVQYMEVHYMSPIKRRAGLAAVSAASEIGKNVTRVGLSEAGGTEGGVLSAEAVLLWSQRGEGRGVR</sequence>
<accession>D7FYV9</accession>